<dbReference type="InterPro" id="IPR005639">
    <property type="entry name" value="Pest_crys_dom_I"/>
</dbReference>
<dbReference type="Pfam" id="PF21463">
    <property type="entry name" value="Cry1Ac_dom-VII"/>
    <property type="match status" value="1"/>
</dbReference>
<dbReference type="GO" id="GO:0090729">
    <property type="term" value="F:toxin activity"/>
    <property type="evidence" value="ECO:0007669"/>
    <property type="project" value="UniProtKB-KW"/>
</dbReference>
<organism evidence="11">
    <name type="scientific">Bacillus thuringiensis</name>
    <dbReference type="NCBI Taxonomy" id="1428"/>
    <lineage>
        <taxon>Bacteria</taxon>
        <taxon>Bacillati</taxon>
        <taxon>Bacillota</taxon>
        <taxon>Bacilli</taxon>
        <taxon>Bacillales</taxon>
        <taxon>Bacillaceae</taxon>
        <taxon>Bacillus</taxon>
        <taxon>Bacillus cereus group</taxon>
    </lineage>
</organism>
<keyword evidence="4" id="KW-0843">Virulence</keyword>
<evidence type="ECO:0000259" key="8">
    <source>
        <dbReference type="Pfam" id="PF03945"/>
    </source>
</evidence>
<reference evidence="11" key="1">
    <citation type="submission" date="2012-11" db="EMBL/GenBank/DDBJ databases">
        <title>Pesticidal proteins from microbes.</title>
        <authorList>
            <person name="Sampson K.S."/>
        </authorList>
    </citation>
    <scope>NUCLEOTIDE SEQUENCE</scope>
    <source>
        <strain evidence="11">ARP212</strain>
    </source>
</reference>
<dbReference type="InterPro" id="IPR001178">
    <property type="entry name" value="Pest_cryst_dom_II"/>
</dbReference>
<dbReference type="SUPFAM" id="SSF56849">
    <property type="entry name" value="delta-Endotoxin (insectocide), N-terminal domain"/>
    <property type="match status" value="1"/>
</dbReference>
<evidence type="ECO:0000256" key="2">
    <source>
        <dbReference type="ARBA" id="ARBA00022656"/>
    </source>
</evidence>
<dbReference type="PANTHER" id="PTHR37003">
    <property type="entry name" value="ENDOTOXIN_N DOMAIN-CONTAINING PROTEIN-RELATED"/>
    <property type="match status" value="1"/>
</dbReference>
<evidence type="ECO:0000259" key="7">
    <source>
        <dbReference type="Pfam" id="PF03944"/>
    </source>
</evidence>
<dbReference type="GO" id="GO:0030435">
    <property type="term" value="P:sporulation resulting in formation of a cellular spore"/>
    <property type="evidence" value="ECO:0007669"/>
    <property type="project" value="UniProtKB-KW"/>
</dbReference>
<feature type="domain" description="Pesticidal crystal protein" evidence="8">
    <location>
        <begin position="93"/>
        <end position="299"/>
    </location>
</feature>
<dbReference type="SUPFAM" id="SSF49785">
    <property type="entry name" value="Galactose-binding domain-like"/>
    <property type="match status" value="2"/>
</dbReference>
<feature type="domain" description="Cry1Ac-like" evidence="10">
    <location>
        <begin position="1034"/>
        <end position="1111"/>
    </location>
</feature>
<dbReference type="Gene3D" id="2.100.10.10">
    <property type="entry name" value="Pesticidal crystal protein, central domain"/>
    <property type="match status" value="1"/>
</dbReference>
<dbReference type="GO" id="GO:0001907">
    <property type="term" value="P:symbiont-mediated killing of host cell"/>
    <property type="evidence" value="ECO:0007669"/>
    <property type="project" value="InterPro"/>
</dbReference>
<evidence type="ECO:0000259" key="6">
    <source>
        <dbReference type="Pfam" id="PF00555"/>
    </source>
</evidence>
<dbReference type="InterPro" id="IPR041587">
    <property type="entry name" value="Cry_V"/>
</dbReference>
<dbReference type="PANTHER" id="PTHR37003:SF2">
    <property type="entry name" value="PESTICIDAL CRYSTAL PROTEIN N-TERMINAL DOMAIN-CONTAINING PROTEIN"/>
    <property type="match status" value="1"/>
</dbReference>
<dbReference type="Gene3D" id="1.20.190.10">
    <property type="entry name" value="Pesticidal crystal protein, N-terminal domain"/>
    <property type="match status" value="1"/>
</dbReference>
<feature type="domain" description="Pesticidal crystal protein" evidence="6">
    <location>
        <begin position="310"/>
        <end position="516"/>
    </location>
</feature>
<evidence type="ECO:0000256" key="5">
    <source>
        <dbReference type="ARBA" id="ARBA00029653"/>
    </source>
</evidence>
<dbReference type="InterPro" id="IPR036716">
    <property type="entry name" value="Pest_crys_N_sf"/>
</dbReference>
<dbReference type="InterPro" id="IPR038979">
    <property type="entry name" value="Pest_crys"/>
</dbReference>
<evidence type="ECO:0000256" key="1">
    <source>
        <dbReference type="ARBA" id="ARBA00007819"/>
    </source>
</evidence>
<keyword evidence="2" id="KW-0800">Toxin</keyword>
<evidence type="ECO:0000259" key="9">
    <source>
        <dbReference type="Pfam" id="PF17997"/>
    </source>
</evidence>
<evidence type="ECO:0000256" key="4">
    <source>
        <dbReference type="ARBA" id="ARBA00023026"/>
    </source>
</evidence>
<dbReference type="SUPFAM" id="SSF51096">
    <property type="entry name" value="delta-Endotoxin (insectocide), middle domain"/>
    <property type="match status" value="1"/>
</dbReference>
<dbReference type="InterPro" id="IPR048645">
    <property type="entry name" value="Cry1Ac-like_dom-VII"/>
</dbReference>
<dbReference type="InterPro" id="IPR005638">
    <property type="entry name" value="Pest_crys_dom-III"/>
</dbReference>
<feature type="domain" description="Pesticidal crystal protein" evidence="7">
    <location>
        <begin position="526"/>
        <end position="665"/>
    </location>
</feature>
<keyword evidence="3" id="KW-0749">Sporulation</keyword>
<dbReference type="Pfam" id="PF03945">
    <property type="entry name" value="Endotoxin_N"/>
    <property type="match status" value="1"/>
</dbReference>
<dbReference type="GO" id="GO:0005102">
    <property type="term" value="F:signaling receptor binding"/>
    <property type="evidence" value="ECO:0007669"/>
    <property type="project" value="InterPro"/>
</dbReference>
<proteinExistence type="inferred from homology"/>
<evidence type="ECO:0000259" key="10">
    <source>
        <dbReference type="Pfam" id="PF21463"/>
    </source>
</evidence>
<dbReference type="InterPro" id="IPR008979">
    <property type="entry name" value="Galactose-bd-like_sf"/>
</dbReference>
<dbReference type="InterPro" id="IPR036399">
    <property type="entry name" value="Pest_cryst_cen_dom_sf"/>
</dbReference>
<sequence length="1164" mass="131210">MNCIGGKCMTRNRQDEYEIIDASNCGCASDDVNRYPLASDPNAALQNINYKEYLQMTEGDYTDSNISPSFISGRDVLQTGIDIVGRILGFIGVPFVGQIVGFYTFLLNQLWPTNDNAVWEAFMAQIEELINQRISEAVVGLAADNLTGLHNNYDLYVEALEEWLERPNGARASLVFQRFNVLDGLFTQFMPSFGTGPGSRNYAVPLLNVYTQAANLHLLLLKDAEIYGERWGLNQTQINSFHTRQQNLTRDYTNHCVTTYNSGLDRLRGTNATSWANYHQYRREMTLMVLDLVTLFPYYNVRQYPIGIHPQLTRDIYTEPVLYNRPAGQNLCHPWLTANTNITFSELENAFIRPPHLFDRPENIVISRKRHQSPFNAEHYSDLWSGHRIQSRYVNDSSLHEYSYGENTNLITTINPSSRAINRVDSSIINLRNPFAGVSGVMQASFLPNGGGFTSVVNPPNSGCRDTYDTIDDLPVSTNQEDNHTLSHITFYDFMISGRLDRILAPMYVWTRQDVDLTNTIAADRITQIPLVKASSIAGITVVKGPGFTGGDIIQMFGVNPVFPSNVSTNIRVQSNQSSPQRYHVRIYYACSGSSDLILRLGANNINARIPSTMSPGEPLTYQSFNFRSFNDPVTLAPGSNEFSIFRTSGAAILFIDRIEFIPVNPTREAEEDLENAKKAVSSLFTRTRDGLKVNVTDYQVDQAANLVSCLTDEQYAHDKKMLLEAVRAAKRHSRERNLLQDPDFNAINSTEENGWRASNGIVISEGGPLYKGRSLYLPSANEGYPTYIYQKVDASKLKPYTRYRLDGFVESSQDLEIDLVHHHKVHLVKNVPDNLVFDTYPDGSCSGINRCEEQQLVDVQLDAENHPMDCCEASQTHEFSSYINTGDLNASVDQGVWVIFKVQTTDGYATLGNLELVEAGPLSGESLERAQRENAKWNTGLARKRAETERVYQAAKQSINHLFVDYQDQQLNPDVGMVEITEAQNLVNSITDVYSDVVLQIPGINQEIYTELSNRLQKAWYLYTSRNAVQNGDFNNALDGWHATTDATVQQNGDMYFLNLSHWDAQVSQQFRVQPNCKYVLRVTAEKVGGGDGYVTIRDGAHHQETLTFNACDYDINGTYISDSTYITKEVGFYPETEHMWIEISETEGAFHIDSIEFIETQE</sequence>
<dbReference type="Pfam" id="PF00555">
    <property type="entry name" value="Endotoxin_M"/>
    <property type="match status" value="1"/>
</dbReference>
<dbReference type="EMBL" id="KC156692">
    <property type="protein sequence ID" value="AGU13857.1"/>
    <property type="molecule type" value="Genomic_DNA"/>
</dbReference>
<dbReference type="CDD" id="cd04085">
    <property type="entry name" value="delta_endotoxin_C"/>
    <property type="match status" value="1"/>
</dbReference>
<accession>U5KRX2</accession>
<protein>
    <recommendedName>
        <fullName evidence="5">Crystaline entomocidal protoxin</fullName>
    </recommendedName>
</protein>
<dbReference type="Pfam" id="PF17997">
    <property type="entry name" value="Cry1Ac_D5"/>
    <property type="match status" value="1"/>
</dbReference>
<dbReference type="AlphaFoldDB" id="U5KRX2"/>
<name>U5KRX2_BACTU</name>
<evidence type="ECO:0000256" key="3">
    <source>
        <dbReference type="ARBA" id="ARBA00022969"/>
    </source>
</evidence>
<feature type="domain" description="Pesticidal crystal protein Cry" evidence="9">
    <location>
        <begin position="740"/>
        <end position="921"/>
    </location>
</feature>
<dbReference type="Pfam" id="PF03944">
    <property type="entry name" value="Endotoxin_C"/>
    <property type="match status" value="1"/>
</dbReference>
<comment type="similarity">
    <text evidence="1">Belongs to the delta endotoxin family.</text>
</comment>
<evidence type="ECO:0000313" key="11">
    <source>
        <dbReference type="EMBL" id="AGU13857.1"/>
    </source>
</evidence>
<dbReference type="Gene3D" id="2.60.120.260">
    <property type="entry name" value="Galactose-binding domain-like"/>
    <property type="match status" value="2"/>
</dbReference>